<dbReference type="PROSITE" id="PS50181">
    <property type="entry name" value="FBOX"/>
    <property type="match status" value="1"/>
</dbReference>
<dbReference type="EMBL" id="JBHFFA010000006">
    <property type="protein sequence ID" value="KAL2621530.1"/>
    <property type="molecule type" value="Genomic_DNA"/>
</dbReference>
<evidence type="ECO:0000256" key="1">
    <source>
        <dbReference type="SAM" id="MobiDB-lite"/>
    </source>
</evidence>
<dbReference type="SUPFAM" id="SSF50965">
    <property type="entry name" value="Galactose oxidase, central domain"/>
    <property type="match status" value="1"/>
</dbReference>
<keyword evidence="2" id="KW-0472">Membrane</keyword>
<evidence type="ECO:0000256" key="2">
    <source>
        <dbReference type="SAM" id="Phobius"/>
    </source>
</evidence>
<feature type="compositionally biased region" description="Basic residues" evidence="1">
    <location>
        <begin position="30"/>
        <end position="46"/>
    </location>
</feature>
<name>A0ABD1Y4L0_9MARC</name>
<protein>
    <recommendedName>
        <fullName evidence="3">F-box domain-containing protein</fullName>
    </recommendedName>
</protein>
<dbReference type="Pfam" id="PF00646">
    <property type="entry name" value="F-box"/>
    <property type="match status" value="1"/>
</dbReference>
<comment type="caution">
    <text evidence="4">The sequence shown here is derived from an EMBL/GenBank/DDBJ whole genome shotgun (WGS) entry which is preliminary data.</text>
</comment>
<dbReference type="InterPro" id="IPR015915">
    <property type="entry name" value="Kelch-typ_b-propeller"/>
</dbReference>
<reference evidence="4 5" key="1">
    <citation type="submission" date="2024-09" db="EMBL/GenBank/DDBJ databases">
        <title>Chromosome-scale assembly of Riccia fluitans.</title>
        <authorList>
            <person name="Paukszto L."/>
            <person name="Sawicki J."/>
            <person name="Karawczyk K."/>
            <person name="Piernik-Szablinska J."/>
            <person name="Szczecinska M."/>
            <person name="Mazdziarz M."/>
        </authorList>
    </citation>
    <scope>NUCLEOTIDE SEQUENCE [LARGE SCALE GENOMIC DNA]</scope>
    <source>
        <strain evidence="4">Rf_01</strain>
        <tissue evidence="4">Aerial parts of the thallus</tissue>
    </source>
</reference>
<keyword evidence="2" id="KW-0812">Transmembrane</keyword>
<dbReference type="PANTHER" id="PTHR31672">
    <property type="entry name" value="BNACNNG10540D PROTEIN"/>
    <property type="match status" value="1"/>
</dbReference>
<feature type="domain" description="F-box" evidence="3">
    <location>
        <begin position="224"/>
        <end position="270"/>
    </location>
</feature>
<evidence type="ECO:0000313" key="5">
    <source>
        <dbReference type="Proteomes" id="UP001605036"/>
    </source>
</evidence>
<evidence type="ECO:0000313" key="4">
    <source>
        <dbReference type="EMBL" id="KAL2621530.1"/>
    </source>
</evidence>
<dbReference type="PANTHER" id="PTHR31672:SF2">
    <property type="entry name" value="F-BOX DOMAIN-CONTAINING PROTEIN"/>
    <property type="match status" value="1"/>
</dbReference>
<dbReference type="Gene3D" id="2.120.10.80">
    <property type="entry name" value="Kelch-type beta propeller"/>
    <property type="match status" value="1"/>
</dbReference>
<keyword evidence="2" id="KW-1133">Transmembrane helix</keyword>
<dbReference type="AlphaFoldDB" id="A0ABD1Y4L0"/>
<dbReference type="InterPro" id="IPR001810">
    <property type="entry name" value="F-box_dom"/>
</dbReference>
<dbReference type="InterPro" id="IPR050796">
    <property type="entry name" value="SCF_F-box_component"/>
</dbReference>
<gene>
    <name evidence="4" type="ORF">R1flu_001735</name>
</gene>
<dbReference type="SUPFAM" id="SSF81383">
    <property type="entry name" value="F-box domain"/>
    <property type="match status" value="1"/>
</dbReference>
<organism evidence="4 5">
    <name type="scientific">Riccia fluitans</name>
    <dbReference type="NCBI Taxonomy" id="41844"/>
    <lineage>
        <taxon>Eukaryota</taxon>
        <taxon>Viridiplantae</taxon>
        <taxon>Streptophyta</taxon>
        <taxon>Embryophyta</taxon>
        <taxon>Marchantiophyta</taxon>
        <taxon>Marchantiopsida</taxon>
        <taxon>Marchantiidae</taxon>
        <taxon>Marchantiales</taxon>
        <taxon>Ricciaceae</taxon>
        <taxon>Riccia</taxon>
    </lineage>
</organism>
<sequence length="645" mass="73753">MTESACSCCHRIMRWGKFEPGDEEESHKSPDRRRGKTTVLHKHSSKKKSSITDSIITTTTTTATTIISTSSSGIETDSVDTSTNPGSSNTSSSCGVRAFLFLIILLQFGPPQPGYNVFLLLLTGILFPRFVLCAAIVSIFISSHRWTVRVTQFSVAWSWLLPLSAYCLETSPNRALMSSIGYLEYLLQQGCDWAIPASNLRLGGREEFREEREKMRLGFEDLETELWGRLPEEIMEKILAKLPLKNVMQICLLSKSYREKLSTPAFQAEVCRNSVNAKSLCPLHYSHTSLKVQGFDCSVREWQELLSLTYLPERIRNDCSLIKFRPIAHNDTNRSFQSVAGSLLCFLQVDSEPSSNLIIHVTNPLNRTLREVPPVVRVRPQRLYTVKIFPVGFDGYCVIVLELDTMRAEQVSSDSERYPIRVNMYDSRTKSWYSKREFMSLPSKWRCSSIEYFEGSLYFLYQLSHFEGQEEHSGGGNRVSENVLSLGVYDLETERWRQVVLPVRYPYTFSNSSLCVCGSRLLMVAIEEVLLPCIEFEERTMSMGSSIRKNSIRIFELDPDAVHFKEISRGPSEDIRKEHLSGKFYHDEERIFFSALRNTTVAAYNVRRQSWVTQPTLGDERSRYNGYYGFLQHAYQPGLNPFVVA</sequence>
<feature type="region of interest" description="Disordered" evidence="1">
    <location>
        <begin position="20"/>
        <end position="46"/>
    </location>
</feature>
<feature type="transmembrane region" description="Helical" evidence="2">
    <location>
        <begin position="117"/>
        <end position="141"/>
    </location>
</feature>
<evidence type="ECO:0000259" key="3">
    <source>
        <dbReference type="PROSITE" id="PS50181"/>
    </source>
</evidence>
<keyword evidence="5" id="KW-1185">Reference proteome</keyword>
<proteinExistence type="predicted"/>
<accession>A0ABD1Y4L0</accession>
<dbReference type="InterPro" id="IPR011043">
    <property type="entry name" value="Gal_Oxase/kelch_b-propeller"/>
</dbReference>
<feature type="compositionally biased region" description="Basic and acidic residues" evidence="1">
    <location>
        <begin position="20"/>
        <end position="29"/>
    </location>
</feature>
<dbReference type="InterPro" id="IPR036047">
    <property type="entry name" value="F-box-like_dom_sf"/>
</dbReference>
<dbReference type="Proteomes" id="UP001605036">
    <property type="component" value="Unassembled WGS sequence"/>
</dbReference>